<dbReference type="EMBL" id="LVYD01000046">
    <property type="protein sequence ID" value="OQP63298.1"/>
    <property type="molecule type" value="Genomic_DNA"/>
</dbReference>
<keyword evidence="2" id="KW-1185">Reference proteome</keyword>
<comment type="caution">
    <text evidence="1">The sequence shown here is derived from an EMBL/GenBank/DDBJ whole genome shotgun (WGS) entry which is preliminary data.</text>
</comment>
<dbReference type="RefSeq" id="WP_081148022.1">
    <property type="nucleotide sequence ID" value="NZ_LVYD01000046.1"/>
</dbReference>
<sequence>MKKKTFTLTTAVNSTSTLSFENTNAAEKILMETAFPTPPSEETVARLNAIGREYPFCAYMKQNNLYLL</sequence>
<dbReference type="Proteomes" id="UP000192796">
    <property type="component" value="Unassembled WGS sequence"/>
</dbReference>
<name>A0A1V9FYE2_9BACT</name>
<organism evidence="1 2">
    <name type="scientific">Niastella vici</name>
    <dbReference type="NCBI Taxonomy" id="1703345"/>
    <lineage>
        <taxon>Bacteria</taxon>
        <taxon>Pseudomonadati</taxon>
        <taxon>Bacteroidota</taxon>
        <taxon>Chitinophagia</taxon>
        <taxon>Chitinophagales</taxon>
        <taxon>Chitinophagaceae</taxon>
        <taxon>Niastella</taxon>
    </lineage>
</organism>
<protein>
    <submittedName>
        <fullName evidence="1">Uncharacterized protein</fullName>
    </submittedName>
</protein>
<evidence type="ECO:0000313" key="2">
    <source>
        <dbReference type="Proteomes" id="UP000192796"/>
    </source>
</evidence>
<evidence type="ECO:0000313" key="1">
    <source>
        <dbReference type="EMBL" id="OQP63298.1"/>
    </source>
</evidence>
<dbReference type="AlphaFoldDB" id="A0A1V9FYE2"/>
<reference evidence="1 2" key="1">
    <citation type="submission" date="2016-03" db="EMBL/GenBank/DDBJ databases">
        <title>Niastella vici sp. nov., isolated from farmland soil.</title>
        <authorList>
            <person name="Chen L."/>
            <person name="Wang D."/>
            <person name="Yang S."/>
            <person name="Wang G."/>
        </authorList>
    </citation>
    <scope>NUCLEOTIDE SEQUENCE [LARGE SCALE GENOMIC DNA]</scope>
    <source>
        <strain evidence="1 2">DJ57</strain>
    </source>
</reference>
<gene>
    <name evidence="1" type="ORF">A3860_25760</name>
</gene>
<dbReference type="OrthoDB" id="679137at2"/>
<accession>A0A1V9FYE2</accession>
<proteinExistence type="predicted"/>